<accession>A0AAN9T5U6</accession>
<feature type="compositionally biased region" description="Low complexity" evidence="13">
    <location>
        <begin position="1282"/>
        <end position="1291"/>
    </location>
</feature>
<feature type="compositionally biased region" description="Pro residues" evidence="13">
    <location>
        <begin position="1268"/>
        <end position="1281"/>
    </location>
</feature>
<feature type="compositionally biased region" description="Polar residues" evidence="13">
    <location>
        <begin position="1296"/>
        <end position="1306"/>
    </location>
</feature>
<keyword evidence="5" id="KW-0863">Zinc-finger</keyword>
<feature type="domain" description="C2H2-type" evidence="14">
    <location>
        <begin position="1092"/>
        <end position="1113"/>
    </location>
</feature>
<feature type="compositionally biased region" description="Basic and acidic residues" evidence="13">
    <location>
        <begin position="59"/>
        <end position="70"/>
    </location>
</feature>
<evidence type="ECO:0000256" key="6">
    <source>
        <dbReference type="ARBA" id="ARBA00022782"/>
    </source>
</evidence>
<feature type="compositionally biased region" description="Low complexity" evidence="13">
    <location>
        <begin position="695"/>
        <end position="706"/>
    </location>
</feature>
<evidence type="ECO:0000256" key="5">
    <source>
        <dbReference type="ARBA" id="ARBA00022771"/>
    </source>
</evidence>
<dbReference type="EMBL" id="JBBCAQ010000037">
    <property type="protein sequence ID" value="KAK7574517.1"/>
    <property type="molecule type" value="Genomic_DNA"/>
</dbReference>
<dbReference type="PROSITE" id="PS00028">
    <property type="entry name" value="ZINC_FINGER_C2H2_1"/>
    <property type="match status" value="3"/>
</dbReference>
<feature type="compositionally biased region" description="Acidic residues" evidence="13">
    <location>
        <begin position="117"/>
        <end position="161"/>
    </location>
</feature>
<feature type="compositionally biased region" description="Basic and acidic residues" evidence="13">
    <location>
        <begin position="200"/>
        <end position="211"/>
    </location>
</feature>
<feature type="compositionally biased region" description="Polar residues" evidence="13">
    <location>
        <begin position="186"/>
        <end position="197"/>
    </location>
</feature>
<feature type="compositionally biased region" description="Polar residues" evidence="13">
    <location>
        <begin position="496"/>
        <end position="508"/>
    </location>
</feature>
<feature type="region of interest" description="Disordered" evidence="13">
    <location>
        <begin position="1263"/>
        <end position="1306"/>
    </location>
</feature>
<feature type="domain" description="C2H2-type" evidence="14">
    <location>
        <begin position="1203"/>
        <end position="1224"/>
    </location>
</feature>
<keyword evidence="6" id="KW-0221">Differentiation</keyword>
<dbReference type="GO" id="GO:0030154">
    <property type="term" value="P:cell differentiation"/>
    <property type="evidence" value="ECO:0007669"/>
    <property type="project" value="UniProtKB-KW"/>
</dbReference>
<dbReference type="SMART" id="SM00355">
    <property type="entry name" value="ZnF_C2H2"/>
    <property type="match status" value="7"/>
</dbReference>
<feature type="compositionally biased region" description="Basic and acidic residues" evidence="13">
    <location>
        <begin position="707"/>
        <end position="718"/>
    </location>
</feature>
<feature type="compositionally biased region" description="Polar residues" evidence="13">
    <location>
        <begin position="1055"/>
        <end position="1070"/>
    </location>
</feature>
<keyword evidence="7" id="KW-0862">Zinc</keyword>
<organism evidence="15 16">
    <name type="scientific">Parthenolecanium corni</name>
    <dbReference type="NCBI Taxonomy" id="536013"/>
    <lineage>
        <taxon>Eukaryota</taxon>
        <taxon>Metazoa</taxon>
        <taxon>Ecdysozoa</taxon>
        <taxon>Arthropoda</taxon>
        <taxon>Hexapoda</taxon>
        <taxon>Insecta</taxon>
        <taxon>Pterygota</taxon>
        <taxon>Neoptera</taxon>
        <taxon>Paraneoptera</taxon>
        <taxon>Hemiptera</taxon>
        <taxon>Sternorrhyncha</taxon>
        <taxon>Coccoidea</taxon>
        <taxon>Coccidae</taxon>
        <taxon>Parthenolecanium</taxon>
    </lineage>
</organism>
<comment type="subunit">
    <text evidence="10">Interacts with hda-1, let-418, lin-1, mog-1, mog-4, mog-5, mog-6, pie-1 and unc-98.</text>
</comment>
<feature type="region of interest" description="Disordered" evidence="13">
    <location>
        <begin position="556"/>
        <end position="721"/>
    </location>
</feature>
<feature type="compositionally biased region" description="Basic and acidic residues" evidence="13">
    <location>
        <begin position="682"/>
        <end position="694"/>
    </location>
</feature>
<keyword evidence="8" id="KW-0539">Nucleus</keyword>
<feature type="region of interest" description="Disordered" evidence="13">
    <location>
        <begin position="1055"/>
        <end position="1084"/>
    </location>
</feature>
<comment type="caution">
    <text evidence="15">The sequence shown here is derived from an EMBL/GenBank/DDBJ whole genome shotgun (WGS) entry which is preliminary data.</text>
</comment>
<proteinExistence type="predicted"/>
<feature type="compositionally biased region" description="Low complexity" evidence="13">
    <location>
        <begin position="233"/>
        <end position="243"/>
    </location>
</feature>
<name>A0AAN9T5U6_9HEMI</name>
<dbReference type="GO" id="GO:0005634">
    <property type="term" value="C:nucleus"/>
    <property type="evidence" value="ECO:0007669"/>
    <property type="project" value="UniProtKB-SubCell"/>
</dbReference>
<dbReference type="PANTHER" id="PTHR24403">
    <property type="entry name" value="ZINC FINGER PROTEIN"/>
    <property type="match status" value="1"/>
</dbReference>
<comment type="subcellular location">
    <subcellularLocation>
        <location evidence="1">Nucleus</location>
    </subcellularLocation>
</comment>
<keyword evidence="16" id="KW-1185">Reference proteome</keyword>
<evidence type="ECO:0000256" key="2">
    <source>
        <dbReference type="ARBA" id="ARBA00022473"/>
    </source>
</evidence>
<evidence type="ECO:0000256" key="10">
    <source>
        <dbReference type="ARBA" id="ARBA00061755"/>
    </source>
</evidence>
<reference evidence="15 16" key="1">
    <citation type="submission" date="2024-03" db="EMBL/GenBank/DDBJ databases">
        <title>Adaptation during the transition from Ophiocordyceps entomopathogen to insect associate is accompanied by gene loss and intensified selection.</title>
        <authorList>
            <person name="Ward C.M."/>
            <person name="Onetto C.A."/>
            <person name="Borneman A.R."/>
        </authorList>
    </citation>
    <scope>NUCLEOTIDE SEQUENCE [LARGE SCALE GENOMIC DNA]</scope>
    <source>
        <strain evidence="15">AWRI1</strain>
        <tissue evidence="15">Single Adult Female</tissue>
    </source>
</reference>
<keyword evidence="3" id="KW-0479">Metal-binding</keyword>
<dbReference type="FunFam" id="3.30.160.60:FF:001612">
    <property type="entry name" value="MEP-1, isoform A"/>
    <property type="match status" value="1"/>
</dbReference>
<dbReference type="GO" id="GO:0008270">
    <property type="term" value="F:zinc ion binding"/>
    <property type="evidence" value="ECO:0007669"/>
    <property type="project" value="UniProtKB-KW"/>
</dbReference>
<evidence type="ECO:0000259" key="14">
    <source>
        <dbReference type="PROSITE" id="PS00028"/>
    </source>
</evidence>
<dbReference type="InterPro" id="IPR013087">
    <property type="entry name" value="Znf_C2H2_type"/>
</dbReference>
<keyword evidence="4" id="KW-0677">Repeat</keyword>
<evidence type="ECO:0000256" key="12">
    <source>
        <dbReference type="ARBA" id="ARBA00080128"/>
    </source>
</evidence>
<evidence type="ECO:0000256" key="1">
    <source>
        <dbReference type="ARBA" id="ARBA00004123"/>
    </source>
</evidence>
<feature type="region of interest" description="Disordered" evidence="13">
    <location>
        <begin position="25"/>
        <end position="333"/>
    </location>
</feature>
<evidence type="ECO:0000256" key="8">
    <source>
        <dbReference type="ARBA" id="ARBA00023242"/>
    </source>
</evidence>
<evidence type="ECO:0000256" key="9">
    <source>
        <dbReference type="ARBA" id="ARBA00060356"/>
    </source>
</evidence>
<evidence type="ECO:0000256" key="3">
    <source>
        <dbReference type="ARBA" id="ARBA00022723"/>
    </source>
</evidence>
<evidence type="ECO:0000256" key="13">
    <source>
        <dbReference type="SAM" id="MobiDB-lite"/>
    </source>
</evidence>
<comment type="function">
    <text evidence="9">Has a broad role in development, specifically in the genetic pathway SynMuvB that negatively regulates specification of the vulval cell fate. Required for fem-3 3'-UTR-mediated repression in the regulation of the sperm/oocyte switch. Acts by regulating the translation of fem-3 mRNA, by binding to its 3'-UTR.</text>
</comment>
<evidence type="ECO:0000313" key="15">
    <source>
        <dbReference type="EMBL" id="KAK7574517.1"/>
    </source>
</evidence>
<dbReference type="PANTHER" id="PTHR24403:SF106">
    <property type="entry name" value="PR_SET DOMAIN 13"/>
    <property type="match status" value="1"/>
</dbReference>
<feature type="compositionally biased region" description="Polar residues" evidence="13">
    <location>
        <begin position="667"/>
        <end position="681"/>
    </location>
</feature>
<dbReference type="Gene3D" id="3.30.160.60">
    <property type="entry name" value="Classic Zinc Finger"/>
    <property type="match status" value="3"/>
</dbReference>
<gene>
    <name evidence="15" type="ORF">V9T40_011708</name>
</gene>
<dbReference type="Proteomes" id="UP001367676">
    <property type="component" value="Unassembled WGS sequence"/>
</dbReference>
<feature type="region of interest" description="Disordered" evidence="13">
    <location>
        <begin position="885"/>
        <end position="914"/>
    </location>
</feature>
<dbReference type="GO" id="GO:0045944">
    <property type="term" value="P:positive regulation of transcription by RNA polymerase II"/>
    <property type="evidence" value="ECO:0007669"/>
    <property type="project" value="TreeGrafter"/>
</dbReference>
<protein>
    <recommendedName>
        <fullName evidence="11">MOG interacting and ectopic P-granules protein 1</fullName>
    </recommendedName>
    <alternativeName>
        <fullName evidence="12">Nuclear zinc finger protein</fullName>
    </alternativeName>
</protein>
<evidence type="ECO:0000256" key="7">
    <source>
        <dbReference type="ARBA" id="ARBA00022833"/>
    </source>
</evidence>
<evidence type="ECO:0000313" key="16">
    <source>
        <dbReference type="Proteomes" id="UP001367676"/>
    </source>
</evidence>
<feature type="compositionally biased region" description="Low complexity" evidence="13">
    <location>
        <begin position="87"/>
        <end position="96"/>
    </location>
</feature>
<feature type="compositionally biased region" description="Basic and acidic residues" evidence="13">
    <location>
        <begin position="625"/>
        <end position="652"/>
    </location>
</feature>
<evidence type="ECO:0000256" key="11">
    <source>
        <dbReference type="ARBA" id="ARBA00071730"/>
    </source>
</evidence>
<dbReference type="InterPro" id="IPR050688">
    <property type="entry name" value="Zinc_finger/UBP_domain"/>
</dbReference>
<feature type="region of interest" description="Disordered" evidence="13">
    <location>
        <begin position="486"/>
        <end position="509"/>
    </location>
</feature>
<keyword evidence="2" id="KW-0217">Developmental protein</keyword>
<feature type="compositionally biased region" description="Low complexity" evidence="13">
    <location>
        <begin position="300"/>
        <end position="314"/>
    </location>
</feature>
<feature type="compositionally biased region" description="Basic and acidic residues" evidence="13">
    <location>
        <begin position="556"/>
        <end position="604"/>
    </location>
</feature>
<sequence length="1306" mass="143597">MADVISDRSSTNGGLKEDIDEIKLNGDKCDSLAEPEEETDNDVSSAACISKKVTSDVNTVDKLHELKEKSSITIANGHIKSSESPDTKSNSSSRNSENNDDSATAENDAPSATEAEPSNDEQNDDISAELENDDEEVENDEEEEEEEDEEEEDEDIGDANDCDSGPLNFAQNNKRSDESDDVLNLKANSENADGNSQNEDELRRTADDKTESNPAAVASEDGPPASDVDHPVNNKSSSNNDLNKSVDDQENDPLSSDSSADRKKKRNKVPPALDITPRRSSRNLNKQKNYSEKELLDFESSAISITNSSSTTKSKTNEDDEIEEVTPTDPLADDTKLRMRANKTIVVSDTKGLVEFASSAKMPRSNKKEPTLVIIDTNSILSGRGPVPISQSSNSTSIHSGSVPIPVSLPIPAGSLGNRGLPASTSAFSVIPIGIPPQGMYPQYKNPPPQMKPIVVGPASTSVTPITIQSVSSNAGTTSQLSSSVTITGVGPASHHNASNLSSKQQQPPVILPSLTDDMFVVEAPSFIVPYVYEKPPMKSLKEYIDKLASEVREAQEKEKQEREEKERLEREEKEKQEKEEREKAEKERAEAEEKKKEDEKTAEAEEGAGDAASKDESMEVDDESGAKSAEKTTSETDASSEKKEEPSEKDSTLQMEVDEEADPDTSKVTSENDVVLTSSKKATEATPAKKDEPATTPASAPAAATPKDEKKAEDSTKKQPLSYFDNPLGKFFMQIGLNLVQEHVQTDLLRSQKRKRDKEGDKCSPDVKLAIETLSKTLESSKENNDPFKLELRKCELCSFKTESILVMAHHLETPHMKNYTYRCNFCPFEVRSPHDILFHMESEHNIRGRLERAPAFHQCPNCPFEDNQKGKLTRHMVSCSKRYRPERNQEPPLDWEPPAKIPRVTRNRPPSMSPGNAVYQAAMSGLKQVPQNTLLPKLTPNAAAANLKQPPNLINVNKRPNAVPPNFVHRFPNAAANQSNFQQRPISVQGANQGMMYRNPGTNSQTQVILPQNYQLSGAQIYQQNQSAKHQAQMQQGLAAAKLLNQPSISITPLPRQTPSAQPSTSNHGNMNMKPGKPPGPGNKNSFVVCEICDSGIKDLEQLRNHMQWIHKVKIHPKMIYNRPPLNCQKCQFRFFTDQGLERHLLGSHGLVTSSMQEAANKGKDSGRCPVCGRVYQWKLLNHVARDHSMALKPAHLSYKCTVCTATFGMYKQFESHVYSAHSVVAKRAMDPKKPPVIPPSSSSQNDALLKPLKINDEITIIPQPVRAPKPPNKPPPPNSSANSGSKGKVSAPKSFNTGFVSYF</sequence>
<evidence type="ECO:0000256" key="4">
    <source>
        <dbReference type="ARBA" id="ARBA00022737"/>
    </source>
</evidence>
<feature type="domain" description="C2H2-type" evidence="14">
    <location>
        <begin position="1130"/>
        <end position="1151"/>
    </location>
</feature>